<feature type="coiled-coil region" evidence="1">
    <location>
        <begin position="1134"/>
        <end position="1168"/>
    </location>
</feature>
<name>A4HQ41_LEIBR</name>
<evidence type="ECO:0000313" key="4">
    <source>
        <dbReference type="Proteomes" id="UP000007258"/>
    </source>
</evidence>
<dbReference type="EMBL" id="FR799010">
    <property type="protein sequence ID" value="CAM44303.1"/>
    <property type="molecule type" value="Genomic_DNA"/>
</dbReference>
<feature type="coiled-coil region" evidence="1">
    <location>
        <begin position="474"/>
        <end position="515"/>
    </location>
</feature>
<accession>A4HQ41</accession>
<dbReference type="RefSeq" id="XP_001569166.1">
    <property type="nucleotide sequence ID" value="XM_001569116.1"/>
</dbReference>
<feature type="coiled-coil region" evidence="1">
    <location>
        <begin position="1578"/>
        <end position="1612"/>
    </location>
</feature>
<dbReference type="Proteomes" id="UP000007258">
    <property type="component" value="Chromosome 36"/>
</dbReference>
<dbReference type="OMA" id="DERIEHT"/>
<evidence type="ECO:0000256" key="1">
    <source>
        <dbReference type="SAM" id="Coils"/>
    </source>
</evidence>
<dbReference type="InParanoid" id="A4HQ41"/>
<feature type="coiled-coil region" evidence="1">
    <location>
        <begin position="902"/>
        <end position="929"/>
    </location>
</feature>
<evidence type="ECO:0000256" key="2">
    <source>
        <dbReference type="SAM" id="MobiDB-lite"/>
    </source>
</evidence>
<feature type="coiled-coil region" evidence="1">
    <location>
        <begin position="986"/>
        <end position="1020"/>
    </location>
</feature>
<sequence length="1630" mass="176781">MSFTEEVSDAPISITGEMWVCADSTGPSKVGAGRGLKNFITIEKDLFCAYSSRSAQSKQTKQVAFRSMKRVAWFTHRPTPPVRGSSASTTTAALRRRGSKDVLTVYYYLVLEFLRDNTCPGTVSLGKRERIVLCTDDQQDFLIWRKFADLYGSSLVHEGLVEGREKRSLKSQRNADGVPDHDDTTSSDDDGEGHGLSGGAVCRRSLDLWKNRCVALLNDFAHLSNPSLQVKSADIFEAPADCGGLSWDAHAESVLHAIEQGMHPLMKVVPAKSSEDRIVGLSSLLSSPSTTPASILPGASATAAMVTHVDEMQSQADNLRMELRRFQEVTGEVGSLVEGSKLKATMMSPDTLHAYLERLRKVLTSSEPANNVATQRVDKTVTKTSVASADLAKLEGVCKAAVRSFTEKVSTNALPLSEESNRQKAKQQEQEELPQRMETVVAVLLDELARATADVRSLKASLAQSTALTEPSPARNLSVELNELRRVLNRKELEVETLQQQNFDANRQTKQLSRRLEEVVFSYGEVAHDMLRSQYREYASLRSLFLPALCGEVPLDSSTATEVSFAASSSFDGIREARPTSYSQVPSSGMQKLVISTAHLEAIQALEQERSAARERQRELEEVMKELEVLRQERDEEIANLKYNFLAAEEAWERDMAILQAKLSAVQSAVPQGVDLLSNALLTNNTTEKSGIAQKLTSTPLHDTAAPVDVPESPLIVAQMAVKRQERLKELATLLGTTPSETSLEDDVAYQRLQDFYTWAREVVAPLSTTSSFEGSLLDMITSIVHAYQAVLQQASTIYTDATSSKDDSSLNLADIMKNEHDQLEKLWKIIDEHLLTQELRNALVSSTPQPLEERAALSFSSPPTVAELDQLPPLIQHVSSNAALYFQLQLRSGEIPLALYIQHLENKLEQLEQKLQQNDVQQKIIEDRSATHQPLPQNTSPHNDPIHLRGSLPDVEASPSEPCGAVIARAAAGAAERERVLRADLAAAEERQQAVESRLEAARTEQERVEADREELREGVADALAALGVEASPSEPCGAVIARAAAGAAERERVLRADLAAAEERQQAVESRLEAARTEQERVEADREELREGVADALAALGVEASPSEPCGAVIARAAAGAAERERVLRADLASAEERQQAVESRLEAARTEQERVEADREELREGVADALAALGVEASPSEPCGAVIARAAAGAAERERVLRADLAAAEERQQAVESRLEAARTEQERVEADREELREGVADALAALSVEASPSEPCGAVIARAAAGAAERERVLRSDLAAAEERQQAVESRLEAARTEQERVEADREELREGVADALAALGVEASPSEPCGAVIARAAAGAAERERVLRADLAAAEERQQAVESRLEAARTEQERVEADREELREGVADALAALGVEASPSEPCGAVIARAAAGAAERERVLRSDLAAAEERQQAVESRLEAARTEQERVEADREELREGVADALAALGVEASPSEPCGAVIARAAAGAAERERVLRSDLAAAEERQQAVESRLEAARTEQERVEADREELREGVADALAALGVEASPSEPCGAVIARAAAGAAERERVLRSDLAAAEERQQAVESRLEAARTEQERVEADREELREGVADALAALGGRLASSLRQ</sequence>
<dbReference type="PANTHER" id="PTHR45615:SF66">
    <property type="entry name" value="CARD DOMAIN-CONTAINING PROTEIN"/>
    <property type="match status" value="1"/>
</dbReference>
<reference evidence="3 4" key="2">
    <citation type="journal article" date="2011" name="Genome Res.">
        <title>Chromosome and gene copy number variation allow major structural change between species and strains of Leishmania.</title>
        <authorList>
            <person name="Rogers M.B."/>
            <person name="Hilley J.D."/>
            <person name="Dickens N.J."/>
            <person name="Wilkes J."/>
            <person name="Bates P.A."/>
            <person name="Depledge D.P."/>
            <person name="Harris D."/>
            <person name="Her Y."/>
            <person name="Herzyk P."/>
            <person name="Imamura H."/>
            <person name="Otto T.D."/>
            <person name="Sanders M."/>
            <person name="Seeger K."/>
            <person name="Dujardin J.C."/>
            <person name="Berriman M."/>
            <person name="Smith D.F."/>
            <person name="Hertz-Fowler C."/>
            <person name="Mottram J.C."/>
        </authorList>
    </citation>
    <scope>NUCLEOTIDE SEQUENCE [LARGE SCALE GENOMIC DNA]</scope>
    <source>
        <strain evidence="3 4">MHOM/BR/75/M2904</strain>
    </source>
</reference>
<feature type="coiled-coil region" evidence="1">
    <location>
        <begin position="1208"/>
        <end position="1242"/>
    </location>
</feature>
<dbReference type="PANTHER" id="PTHR45615">
    <property type="entry name" value="MYOSIN HEAVY CHAIN, NON-MUSCLE"/>
    <property type="match status" value="1"/>
</dbReference>
<feature type="compositionally biased region" description="Basic and acidic residues" evidence="2">
    <location>
        <begin position="419"/>
        <end position="433"/>
    </location>
</feature>
<feature type="coiled-coil region" evidence="1">
    <location>
        <begin position="1356"/>
        <end position="1390"/>
    </location>
</feature>
<proteinExistence type="predicted"/>
<protein>
    <submittedName>
        <fullName evidence="3">Uncharacterized protein</fullName>
    </submittedName>
</protein>
<keyword evidence="1" id="KW-0175">Coiled coil</keyword>
<feature type="coiled-coil region" evidence="1">
    <location>
        <begin position="1282"/>
        <end position="1316"/>
    </location>
</feature>
<feature type="coiled-coil region" evidence="1">
    <location>
        <begin position="1504"/>
        <end position="1538"/>
    </location>
</feature>
<feature type="region of interest" description="Disordered" evidence="2">
    <location>
        <begin position="166"/>
        <end position="194"/>
    </location>
</feature>
<dbReference type="GeneID" id="5420147"/>
<feature type="coiled-coil region" evidence="1">
    <location>
        <begin position="1060"/>
        <end position="1094"/>
    </location>
</feature>
<dbReference type="KEGG" id="lbz:LBRM_35_5500_A"/>
<organism evidence="3 4">
    <name type="scientific">Leishmania braziliensis</name>
    <dbReference type="NCBI Taxonomy" id="5660"/>
    <lineage>
        <taxon>Eukaryota</taxon>
        <taxon>Discoba</taxon>
        <taxon>Euglenozoa</taxon>
        <taxon>Kinetoplastea</taxon>
        <taxon>Metakinetoplastina</taxon>
        <taxon>Trypanosomatida</taxon>
        <taxon>Trypanosomatidae</taxon>
        <taxon>Leishmaniinae</taxon>
        <taxon>Leishmania</taxon>
        <taxon>Leishmania braziliensis species complex</taxon>
    </lineage>
</organism>
<gene>
    <name evidence="3" type="ORF">LBRM_35_5500_A</name>
</gene>
<feature type="non-terminal residue" evidence="3">
    <location>
        <position position="1630"/>
    </location>
</feature>
<evidence type="ECO:0000313" key="3">
    <source>
        <dbReference type="EMBL" id="CAM44303.1"/>
    </source>
</evidence>
<keyword evidence="4" id="KW-1185">Reference proteome</keyword>
<dbReference type="STRING" id="5660.A4HQ41"/>
<reference evidence="3 4" key="1">
    <citation type="journal article" date="2007" name="Nat. Genet.">
        <title>Comparative genomic analysis of three Leishmania species that cause diverse human disease.</title>
        <authorList>
            <person name="Peacock C.S."/>
            <person name="Seeger K."/>
            <person name="Harris D."/>
            <person name="Murphy L."/>
            <person name="Ruiz J.C."/>
            <person name="Quail M.A."/>
            <person name="Peters N."/>
            <person name="Adlem E."/>
            <person name="Tivey A."/>
            <person name="Aslett M."/>
            <person name="Kerhornou A."/>
            <person name="Ivens A."/>
            <person name="Fraser A."/>
            <person name="Rajandream M.A."/>
            <person name="Carver T."/>
            <person name="Norbertczak H."/>
            <person name="Chillingworth T."/>
            <person name="Hance Z."/>
            <person name="Jagels K."/>
            <person name="Moule S."/>
            <person name="Ormond D."/>
            <person name="Rutter S."/>
            <person name="Squares R."/>
            <person name="Whitehead S."/>
            <person name="Rabbinowitsch E."/>
            <person name="Arrowsmith C."/>
            <person name="White B."/>
            <person name="Thurston S."/>
            <person name="Bringaud F."/>
            <person name="Baldauf S.L."/>
            <person name="Faulconbridge A."/>
            <person name="Jeffares D."/>
            <person name="Depledge D.P."/>
            <person name="Oyola S.O."/>
            <person name="Hilley J.D."/>
            <person name="Brito L.O."/>
            <person name="Tosi L.R."/>
            <person name="Barrell B."/>
            <person name="Cruz A.K."/>
            <person name="Mottram J.C."/>
            <person name="Smith D.F."/>
            <person name="Berriman M."/>
        </authorList>
    </citation>
    <scope>NUCLEOTIDE SEQUENCE [LARGE SCALE GENOMIC DNA]</scope>
    <source>
        <strain evidence="3 4">MHOM/BR/75/M2904</strain>
    </source>
</reference>
<feature type="coiled-coil region" evidence="1">
    <location>
        <begin position="1430"/>
        <end position="1464"/>
    </location>
</feature>
<feature type="coiled-coil region" evidence="1">
    <location>
        <begin position="596"/>
        <end position="644"/>
    </location>
</feature>
<dbReference type="VEuPathDB" id="TriTrypDB:LbrM.35.5500.A"/>
<feature type="region of interest" description="Disordered" evidence="2">
    <location>
        <begin position="413"/>
        <end position="433"/>
    </location>
</feature>